<evidence type="ECO:0000256" key="12">
    <source>
        <dbReference type="SAM" id="MobiDB-lite"/>
    </source>
</evidence>
<evidence type="ECO:0000256" key="6">
    <source>
        <dbReference type="ARBA" id="ARBA00022839"/>
    </source>
</evidence>
<keyword evidence="3" id="KW-0540">Nuclease</keyword>
<dbReference type="PANTHER" id="PTHR12415:SF0">
    <property type="entry name" value="TYROSYL-DNA PHOSPHODIESTERASE 1"/>
    <property type="match status" value="1"/>
</dbReference>
<feature type="active site" description="Nucleophile" evidence="9">
    <location>
        <position position="191"/>
    </location>
</feature>
<dbReference type="PANTHER" id="PTHR12415">
    <property type="entry name" value="TYROSYL-DNA PHOSPHODIESTERASE 1"/>
    <property type="match status" value="1"/>
</dbReference>
<feature type="region of interest" description="Disordered" evidence="12">
    <location>
        <begin position="21"/>
        <end position="50"/>
    </location>
</feature>
<evidence type="ECO:0000256" key="5">
    <source>
        <dbReference type="ARBA" id="ARBA00022801"/>
    </source>
</evidence>
<evidence type="ECO:0000256" key="1">
    <source>
        <dbReference type="ARBA" id="ARBA00004123"/>
    </source>
</evidence>
<proteinExistence type="inferred from homology"/>
<evidence type="ECO:0000256" key="8">
    <source>
        <dbReference type="ARBA" id="ARBA00023242"/>
    </source>
</evidence>
<evidence type="ECO:0000256" key="7">
    <source>
        <dbReference type="ARBA" id="ARBA00023204"/>
    </source>
</evidence>
<feature type="active site" description="Proton donor/acceptor" evidence="9">
    <location>
        <position position="442"/>
    </location>
</feature>
<keyword evidence="4" id="KW-0227">DNA damage</keyword>
<feature type="binding site" evidence="10">
    <location>
        <position position="193"/>
    </location>
    <ligand>
        <name>substrate</name>
    </ligand>
</feature>
<dbReference type="SUPFAM" id="SSF56024">
    <property type="entry name" value="Phospholipase D/nuclease"/>
    <property type="match status" value="2"/>
</dbReference>
<dbReference type="VEuPathDB" id="FungiDB:CAGL0K06875g"/>
<evidence type="ECO:0000256" key="9">
    <source>
        <dbReference type="PIRSR" id="PIRSR610347-1"/>
    </source>
</evidence>
<evidence type="ECO:0000313" key="13">
    <source>
        <dbReference type="EMBL" id="KTA95030.1"/>
    </source>
</evidence>
<dbReference type="InterPro" id="IPR010347">
    <property type="entry name" value="Tdp1"/>
</dbReference>
<reference evidence="13 14" key="1">
    <citation type="submission" date="2015-10" db="EMBL/GenBank/DDBJ databases">
        <title>Draft genomes sequences of Candida glabrata isolates 1A, 1B, 2A, 2B, 3A and 3B.</title>
        <authorList>
            <person name="Haavelsrud O.E."/>
            <person name="Gaustad P."/>
        </authorList>
    </citation>
    <scope>NUCLEOTIDE SEQUENCE [LARGE SCALE GENOMIC DNA]</scope>
    <source>
        <strain evidence="13">910700640</strain>
    </source>
</reference>
<dbReference type="GO" id="GO:0004527">
    <property type="term" value="F:exonuclease activity"/>
    <property type="evidence" value="ECO:0007669"/>
    <property type="project" value="UniProtKB-KW"/>
</dbReference>
<dbReference type="Proteomes" id="UP000054886">
    <property type="component" value="Unassembled WGS sequence"/>
</dbReference>
<dbReference type="CDD" id="cd09194">
    <property type="entry name" value="PLDc_yTdp1_1"/>
    <property type="match status" value="1"/>
</dbReference>
<dbReference type="VEuPathDB" id="FungiDB:B1J91_K06875g"/>
<evidence type="ECO:0000256" key="11">
    <source>
        <dbReference type="PIRSR" id="PIRSR610347-3"/>
    </source>
</evidence>
<dbReference type="VEuPathDB" id="FungiDB:GWK60_K06721"/>
<dbReference type="GO" id="GO:0003697">
    <property type="term" value="F:single-stranded DNA binding"/>
    <property type="evidence" value="ECO:0007669"/>
    <property type="project" value="TreeGrafter"/>
</dbReference>
<protein>
    <submittedName>
        <fullName evidence="13">Tyrosyl-DNA phosphodiesterase 1</fullName>
    </submittedName>
</protein>
<keyword evidence="5" id="KW-0378">Hydrolase</keyword>
<evidence type="ECO:0000313" key="14">
    <source>
        <dbReference type="Proteomes" id="UP000054886"/>
    </source>
</evidence>
<feature type="binding site" evidence="10">
    <location>
        <position position="444"/>
    </location>
    <ligand>
        <name>substrate</name>
    </ligand>
</feature>
<feature type="site" description="Interaction with DNA" evidence="11">
    <location>
        <position position="477"/>
    </location>
</feature>
<dbReference type="AlphaFoldDB" id="A0A0W0DIC4"/>
<keyword evidence="6" id="KW-0269">Exonuclease</keyword>
<evidence type="ECO:0000256" key="10">
    <source>
        <dbReference type="PIRSR" id="PIRSR610347-2"/>
    </source>
</evidence>
<keyword evidence="7" id="KW-0234">DNA repair</keyword>
<dbReference type="EMBL" id="LLZZ01000194">
    <property type="protein sequence ID" value="KTA95030.1"/>
    <property type="molecule type" value="Genomic_DNA"/>
</dbReference>
<dbReference type="CDD" id="cd09196">
    <property type="entry name" value="PLDc_yTdp1_2"/>
    <property type="match status" value="1"/>
</dbReference>
<comment type="similarity">
    <text evidence="2">Belongs to the tyrosyl-DNA phosphodiesterase family.</text>
</comment>
<comment type="subcellular location">
    <subcellularLocation>
        <location evidence="1">Nucleus</location>
    </subcellularLocation>
</comment>
<name>A0A0W0DIC4_CANGB</name>
<feature type="compositionally biased region" description="Basic and acidic residues" evidence="12">
    <location>
        <begin position="28"/>
        <end position="37"/>
    </location>
</feature>
<dbReference type="GO" id="GO:0070260">
    <property type="term" value="F:5'-tyrosyl-DNA phosphodiesterase activity"/>
    <property type="evidence" value="ECO:0007669"/>
    <property type="project" value="EnsemblFungi"/>
</dbReference>
<evidence type="ECO:0000256" key="2">
    <source>
        <dbReference type="ARBA" id="ARBA00010205"/>
    </source>
</evidence>
<dbReference type="GO" id="GO:0006281">
    <property type="term" value="P:DNA repair"/>
    <property type="evidence" value="ECO:0007669"/>
    <property type="project" value="UniProtKB-KW"/>
</dbReference>
<dbReference type="Pfam" id="PF06087">
    <property type="entry name" value="Tyr-DNA_phospho"/>
    <property type="match status" value="1"/>
</dbReference>
<dbReference type="GO" id="GO:0017005">
    <property type="term" value="F:3'-tyrosyl-DNA phosphodiesterase activity"/>
    <property type="evidence" value="ECO:0007669"/>
    <property type="project" value="EnsemblFungi"/>
</dbReference>
<comment type="caution">
    <text evidence="13">The sequence shown here is derived from an EMBL/GenBank/DDBJ whole genome shotgun (WGS) entry which is preliminary data.</text>
</comment>
<keyword evidence="8" id="KW-0539">Nucleus</keyword>
<feature type="compositionally biased region" description="Acidic residues" evidence="12">
    <location>
        <begin position="41"/>
        <end position="50"/>
    </location>
</feature>
<evidence type="ECO:0000256" key="4">
    <source>
        <dbReference type="ARBA" id="ARBA00022763"/>
    </source>
</evidence>
<dbReference type="GO" id="GO:0003690">
    <property type="term" value="F:double-stranded DNA binding"/>
    <property type="evidence" value="ECO:0007669"/>
    <property type="project" value="TreeGrafter"/>
</dbReference>
<sequence length="553" mass="63525">MKRTLSDAAAKCAERWSRVQYGGSEPVETERAEHKTVGSDADTDIEGDSDEDLVVVGEKKVEVHVLSDSEPDIEDARPSKRIKGTDGYVPFRLIRSEAYDESTGHTPYMADLGDIFGDPELREVYLFSFQYDLSFVLRHFTTSIERITIVAQTSTIVPVSSSELTHSPQFSQIFHRLVIKEIYMPPYSCHHSKMIIGIYRNGRGVRVFLPSNNFTWAETNWPQQVLWSSPFMSISDKAVEMNGFQRSLCDYLSFYKLKELNSLVKDTIMRTDFSGLADVEFIYSCPKTKGKNIETGLNMFLKSIEKVETELRDVDQISLNLFLCQSSTIGGPIGRRKDNPSNLFTHVIVPTARGFSEAAKSDQQALLKAYHENKTYPCIIYPCMKEIRDASVGINSAGWFNFNYTRNDTQLQQYDWLRNKIKVFYKYNRDYTTKQRLTTPSHTKFYLRFRMPSQSMAQGMRVPEHIDWCLFTSANLSSNAWGTLGSQPRNYEVGVMYKNSNITTRAQDSNLHCQSLQDVIYRKGQRPQTRSVLFPFPSHLQPYETNDQAFYQM</sequence>
<dbReference type="VEuPathDB" id="FungiDB:GVI51_K06721"/>
<organism evidence="13 14">
    <name type="scientific">Candida glabrata</name>
    <name type="common">Yeast</name>
    <name type="synonym">Torulopsis glabrata</name>
    <dbReference type="NCBI Taxonomy" id="5478"/>
    <lineage>
        <taxon>Eukaryota</taxon>
        <taxon>Fungi</taxon>
        <taxon>Dikarya</taxon>
        <taxon>Ascomycota</taxon>
        <taxon>Saccharomycotina</taxon>
        <taxon>Saccharomycetes</taxon>
        <taxon>Saccharomycetales</taxon>
        <taxon>Saccharomycetaceae</taxon>
        <taxon>Nakaseomyces</taxon>
    </lineage>
</organism>
<dbReference type="GO" id="GO:0005634">
    <property type="term" value="C:nucleus"/>
    <property type="evidence" value="ECO:0007669"/>
    <property type="project" value="UniProtKB-SubCell"/>
</dbReference>
<dbReference type="GO" id="GO:0005739">
    <property type="term" value="C:mitochondrion"/>
    <property type="evidence" value="ECO:0007669"/>
    <property type="project" value="EnsemblFungi"/>
</dbReference>
<gene>
    <name evidence="13" type="ORF">AO440_003544</name>
</gene>
<accession>A0A0W0DIC4</accession>
<dbReference type="Gene3D" id="3.30.870.10">
    <property type="entry name" value="Endonuclease Chain A"/>
    <property type="match status" value="2"/>
</dbReference>
<evidence type="ECO:0000256" key="3">
    <source>
        <dbReference type="ARBA" id="ARBA00022722"/>
    </source>
</evidence>